<name>A0A655UTH7_VIBCL</name>
<dbReference type="Proteomes" id="UP000046067">
    <property type="component" value="Unassembled WGS sequence"/>
</dbReference>
<protein>
    <submittedName>
        <fullName evidence="1">Uncharacterized protein</fullName>
    </submittedName>
</protein>
<dbReference type="EMBL" id="CWQJ01000001">
    <property type="protein sequence ID" value="CSB55262.1"/>
    <property type="molecule type" value="Genomic_DNA"/>
</dbReference>
<evidence type="ECO:0000313" key="1">
    <source>
        <dbReference type="EMBL" id="CSB55262.1"/>
    </source>
</evidence>
<dbReference type="AlphaFoldDB" id="A0A655UTH7"/>
<proteinExistence type="predicted"/>
<organism evidence="1 2">
    <name type="scientific">Vibrio cholerae</name>
    <dbReference type="NCBI Taxonomy" id="666"/>
    <lineage>
        <taxon>Bacteria</taxon>
        <taxon>Pseudomonadati</taxon>
        <taxon>Pseudomonadota</taxon>
        <taxon>Gammaproteobacteria</taxon>
        <taxon>Vibrionales</taxon>
        <taxon>Vibrionaceae</taxon>
        <taxon>Vibrio</taxon>
    </lineage>
</organism>
<reference evidence="1 2" key="1">
    <citation type="submission" date="2015-07" db="EMBL/GenBank/DDBJ databases">
        <authorList>
            <consortium name="Pathogen Informatics"/>
        </authorList>
    </citation>
    <scope>NUCLEOTIDE SEQUENCE [LARGE SCALE GENOMIC DNA]</scope>
    <source>
        <strain evidence="1 2">A325</strain>
    </source>
</reference>
<evidence type="ECO:0000313" key="2">
    <source>
        <dbReference type="Proteomes" id="UP000046067"/>
    </source>
</evidence>
<gene>
    <name evidence="1" type="ORF">ERS013201_00250</name>
</gene>
<accession>A0A655UTH7</accession>
<dbReference type="RefSeq" id="WP_053033953.1">
    <property type="nucleotide sequence ID" value="NZ_CWSO01000003.1"/>
</dbReference>
<sequence>MNGRQFKKLCKRAAEVMIKIQPQLKSQLCFSETRGEEPEITRHYKWDVNTLRQNWRWKGDRDAMPDSLPRGIAGFGCWDGYFEPEWSDEDALSELMHYVRATFTDWGGCDGNPGSENNCPEELLRLPNKAIKYAERNLIKEAA</sequence>